<dbReference type="AlphaFoldDB" id="A0A6A6T934"/>
<protein>
    <submittedName>
        <fullName evidence="2">Uncharacterized protein</fullName>
    </submittedName>
</protein>
<dbReference type="OrthoDB" id="67965at2759"/>
<dbReference type="EMBL" id="MU004345">
    <property type="protein sequence ID" value="KAF2655751.1"/>
    <property type="molecule type" value="Genomic_DNA"/>
</dbReference>
<feature type="compositionally biased region" description="Polar residues" evidence="1">
    <location>
        <begin position="142"/>
        <end position="152"/>
    </location>
</feature>
<sequence length="160" mass="16927">MGWFSNANEPTTNTASYPTTTNPSSTFAGSGAEQDRYGARFDGLGAKAADKIKEATSDATRATKDATRDIKATAGAEQDRLESHFSLDLGSVKAVAQQIFGNGPSHPALGYDGQQRATRWALTKGTGSEQDRFGGHFGVDKSSIQNAAQSVTDRIKQAPK</sequence>
<gene>
    <name evidence="2" type="ORF">K491DRAFT_678671</name>
</gene>
<dbReference type="Proteomes" id="UP000799324">
    <property type="component" value="Unassembled WGS sequence"/>
</dbReference>
<feature type="region of interest" description="Disordered" evidence="1">
    <location>
        <begin position="126"/>
        <end position="160"/>
    </location>
</feature>
<feature type="region of interest" description="Disordered" evidence="1">
    <location>
        <begin position="1"/>
        <end position="34"/>
    </location>
</feature>
<accession>A0A6A6T934</accession>
<name>A0A6A6T934_9PLEO</name>
<evidence type="ECO:0000256" key="1">
    <source>
        <dbReference type="SAM" id="MobiDB-lite"/>
    </source>
</evidence>
<feature type="compositionally biased region" description="Low complexity" evidence="1">
    <location>
        <begin position="10"/>
        <end position="26"/>
    </location>
</feature>
<evidence type="ECO:0000313" key="3">
    <source>
        <dbReference type="Proteomes" id="UP000799324"/>
    </source>
</evidence>
<proteinExistence type="predicted"/>
<reference evidence="2" key="1">
    <citation type="journal article" date="2020" name="Stud. Mycol.">
        <title>101 Dothideomycetes genomes: a test case for predicting lifestyles and emergence of pathogens.</title>
        <authorList>
            <person name="Haridas S."/>
            <person name="Albert R."/>
            <person name="Binder M."/>
            <person name="Bloem J."/>
            <person name="Labutti K."/>
            <person name="Salamov A."/>
            <person name="Andreopoulos B."/>
            <person name="Baker S."/>
            <person name="Barry K."/>
            <person name="Bills G."/>
            <person name="Bluhm B."/>
            <person name="Cannon C."/>
            <person name="Castanera R."/>
            <person name="Culley D."/>
            <person name="Daum C."/>
            <person name="Ezra D."/>
            <person name="Gonzalez J."/>
            <person name="Henrissat B."/>
            <person name="Kuo A."/>
            <person name="Liang C."/>
            <person name="Lipzen A."/>
            <person name="Lutzoni F."/>
            <person name="Magnuson J."/>
            <person name="Mondo S."/>
            <person name="Nolan M."/>
            <person name="Ohm R."/>
            <person name="Pangilinan J."/>
            <person name="Park H.-J."/>
            <person name="Ramirez L."/>
            <person name="Alfaro M."/>
            <person name="Sun H."/>
            <person name="Tritt A."/>
            <person name="Yoshinaga Y."/>
            <person name="Zwiers L.-H."/>
            <person name="Turgeon B."/>
            <person name="Goodwin S."/>
            <person name="Spatafora J."/>
            <person name="Crous P."/>
            <person name="Grigoriev I."/>
        </authorList>
    </citation>
    <scope>NUCLEOTIDE SEQUENCE</scope>
    <source>
        <strain evidence="2">CBS 122681</strain>
    </source>
</reference>
<keyword evidence="3" id="KW-1185">Reference proteome</keyword>
<organism evidence="2 3">
    <name type="scientific">Lophiostoma macrostomum CBS 122681</name>
    <dbReference type="NCBI Taxonomy" id="1314788"/>
    <lineage>
        <taxon>Eukaryota</taxon>
        <taxon>Fungi</taxon>
        <taxon>Dikarya</taxon>
        <taxon>Ascomycota</taxon>
        <taxon>Pezizomycotina</taxon>
        <taxon>Dothideomycetes</taxon>
        <taxon>Pleosporomycetidae</taxon>
        <taxon>Pleosporales</taxon>
        <taxon>Lophiostomataceae</taxon>
        <taxon>Lophiostoma</taxon>
    </lineage>
</organism>
<evidence type="ECO:0000313" key="2">
    <source>
        <dbReference type="EMBL" id="KAF2655751.1"/>
    </source>
</evidence>